<evidence type="ECO:0000259" key="4">
    <source>
        <dbReference type="Pfam" id="PF00535"/>
    </source>
</evidence>
<accession>A0A2M7XC75</accession>
<dbReference type="Pfam" id="PF13632">
    <property type="entry name" value="Glyco_trans_2_3"/>
    <property type="match status" value="1"/>
</dbReference>
<dbReference type="EMBL" id="PFWU01000036">
    <property type="protein sequence ID" value="PJA45475.1"/>
    <property type="molecule type" value="Genomic_DNA"/>
</dbReference>
<evidence type="ECO:0000256" key="3">
    <source>
        <dbReference type="ARBA" id="ARBA00022679"/>
    </source>
</evidence>
<evidence type="ECO:0000259" key="5">
    <source>
        <dbReference type="Pfam" id="PF13632"/>
    </source>
</evidence>
<dbReference type="Proteomes" id="UP000229385">
    <property type="component" value="Unassembled WGS sequence"/>
</dbReference>
<dbReference type="InterPro" id="IPR029044">
    <property type="entry name" value="Nucleotide-diphossugar_trans"/>
</dbReference>
<comment type="caution">
    <text evidence="6">The sequence shown here is derived from an EMBL/GenBank/DDBJ whole genome shotgun (WGS) entry which is preliminary data.</text>
</comment>
<dbReference type="CDD" id="cd04186">
    <property type="entry name" value="GT_2_like_c"/>
    <property type="match status" value="1"/>
</dbReference>
<dbReference type="GO" id="GO:0016757">
    <property type="term" value="F:glycosyltransferase activity"/>
    <property type="evidence" value="ECO:0007669"/>
    <property type="project" value="UniProtKB-KW"/>
</dbReference>
<sequence>MTIYHQPRVSINIVSWNSMEFLPDLLETTMRQTFKDFNVLVIDNGSNDGIETYLREQYKEVTFLRNQRNLGFSAAHNQGIRYALDHWDPAARSQQYVLVCNPDMLMSETFLEELVQGAEAHPETGSVGGKLLRAFGENLADEVLKETVRSDLIDSMGLNPHKNRTVTDMGAGEKDEGQYDSVEEVFGVSGACVLFRASALEDVRFEDEFFDHDFFAYKEDVDIAWRLRHQGWTARIVPAAVAYHYRGMYGKEASGLLAKALNRRKKSSQRNYYSTRNHWLMLIKNLRVFNGLLALPRMVVHEFLRVVYIFVVEPSTLRAGLDVFRLLPRMLTKRRAVMEKVRVSAKDVRTWFV</sequence>
<evidence type="ECO:0000256" key="2">
    <source>
        <dbReference type="ARBA" id="ARBA00022676"/>
    </source>
</evidence>
<dbReference type="InterPro" id="IPR001173">
    <property type="entry name" value="Glyco_trans_2-like"/>
</dbReference>
<proteinExistence type="inferred from homology"/>
<dbReference type="SUPFAM" id="SSF53448">
    <property type="entry name" value="Nucleotide-diphospho-sugar transferases"/>
    <property type="match status" value="1"/>
</dbReference>
<protein>
    <recommendedName>
        <fullName evidence="4 5">Glycosyltransferase 2-like domain-containing protein</fullName>
    </recommendedName>
</protein>
<dbReference type="AlphaFoldDB" id="A0A2M7XC75"/>
<reference evidence="7" key="1">
    <citation type="submission" date="2017-09" db="EMBL/GenBank/DDBJ databases">
        <title>Depth-based differentiation of microbial function through sediment-hosted aquifers and enrichment of novel symbionts in the deep terrestrial subsurface.</title>
        <authorList>
            <person name="Probst A.J."/>
            <person name="Ladd B."/>
            <person name="Jarett J.K."/>
            <person name="Geller-Mcgrath D.E."/>
            <person name="Sieber C.M.K."/>
            <person name="Emerson J.B."/>
            <person name="Anantharaman K."/>
            <person name="Thomas B.C."/>
            <person name="Malmstrom R."/>
            <person name="Stieglmeier M."/>
            <person name="Klingl A."/>
            <person name="Woyke T."/>
            <person name="Ryan C.M."/>
            <person name="Banfield J.F."/>
        </authorList>
    </citation>
    <scope>NUCLEOTIDE SEQUENCE [LARGE SCALE GENOMIC DNA]</scope>
</reference>
<dbReference type="Pfam" id="PF00535">
    <property type="entry name" value="Glycos_transf_2"/>
    <property type="match status" value="1"/>
</dbReference>
<comment type="similarity">
    <text evidence="1">Belongs to the glycosyltransferase 2 family.</text>
</comment>
<feature type="domain" description="Glycosyltransferase 2-like" evidence="4">
    <location>
        <begin position="10"/>
        <end position="168"/>
    </location>
</feature>
<dbReference type="PANTHER" id="PTHR43179:SF12">
    <property type="entry name" value="GALACTOFURANOSYLTRANSFERASE GLFT2"/>
    <property type="match status" value="1"/>
</dbReference>
<dbReference type="PANTHER" id="PTHR43179">
    <property type="entry name" value="RHAMNOSYLTRANSFERASE WBBL"/>
    <property type="match status" value="1"/>
</dbReference>
<keyword evidence="3" id="KW-0808">Transferase</keyword>
<dbReference type="Gene3D" id="3.90.550.10">
    <property type="entry name" value="Spore Coat Polysaccharide Biosynthesis Protein SpsA, Chain A"/>
    <property type="match status" value="1"/>
</dbReference>
<gene>
    <name evidence="6" type="ORF">CO174_03150</name>
</gene>
<evidence type="ECO:0000256" key="1">
    <source>
        <dbReference type="ARBA" id="ARBA00006739"/>
    </source>
</evidence>
<keyword evidence="2" id="KW-0328">Glycosyltransferase</keyword>
<evidence type="ECO:0000313" key="7">
    <source>
        <dbReference type="Proteomes" id="UP000229385"/>
    </source>
</evidence>
<name>A0A2M7XC75_9BACT</name>
<organism evidence="6 7">
    <name type="scientific">Candidatus Uhrbacteria bacterium CG_4_9_14_3_um_filter_50_9</name>
    <dbReference type="NCBI Taxonomy" id="1975035"/>
    <lineage>
        <taxon>Bacteria</taxon>
        <taxon>Candidatus Uhriibacteriota</taxon>
    </lineage>
</organism>
<feature type="domain" description="Glycosyltransferase 2-like" evidence="5">
    <location>
        <begin position="178"/>
        <end position="310"/>
    </location>
</feature>
<evidence type="ECO:0000313" key="6">
    <source>
        <dbReference type="EMBL" id="PJA45475.1"/>
    </source>
</evidence>